<sequence length="56" mass="6375">MRHTDELMDLRAERIELLQLLNSSSNTKRQVINKRLMSVTKKIQHLAGTDGVAAKD</sequence>
<dbReference type="KEGG" id="knv:Pan216_49780"/>
<reference evidence="1 2" key="1">
    <citation type="submission" date="2019-02" db="EMBL/GenBank/DDBJ databases">
        <title>Deep-cultivation of Planctomycetes and their phenomic and genomic characterization uncovers novel biology.</title>
        <authorList>
            <person name="Wiegand S."/>
            <person name="Jogler M."/>
            <person name="Boedeker C."/>
            <person name="Pinto D."/>
            <person name="Vollmers J."/>
            <person name="Rivas-Marin E."/>
            <person name="Kohn T."/>
            <person name="Peeters S.H."/>
            <person name="Heuer A."/>
            <person name="Rast P."/>
            <person name="Oberbeckmann S."/>
            <person name="Bunk B."/>
            <person name="Jeske O."/>
            <person name="Meyerdierks A."/>
            <person name="Storesund J.E."/>
            <person name="Kallscheuer N."/>
            <person name="Luecker S."/>
            <person name="Lage O.M."/>
            <person name="Pohl T."/>
            <person name="Merkel B.J."/>
            <person name="Hornburger P."/>
            <person name="Mueller R.-W."/>
            <person name="Bruemmer F."/>
            <person name="Labrenz M."/>
            <person name="Spormann A.M."/>
            <person name="Op den Camp H."/>
            <person name="Overmann J."/>
            <person name="Amann R."/>
            <person name="Jetten M.S.M."/>
            <person name="Mascher T."/>
            <person name="Medema M.H."/>
            <person name="Devos D.P."/>
            <person name="Kaster A.-K."/>
            <person name="Ovreas L."/>
            <person name="Rohde M."/>
            <person name="Galperin M.Y."/>
            <person name="Jogler C."/>
        </authorList>
    </citation>
    <scope>NUCLEOTIDE SEQUENCE [LARGE SCALE GENOMIC DNA]</scope>
    <source>
        <strain evidence="1 2">Pan216</strain>
    </source>
</reference>
<name>A0A518BAS9_9BACT</name>
<gene>
    <name evidence="1" type="ORF">Pan216_49780</name>
</gene>
<dbReference type="EMBL" id="CP036279">
    <property type="protein sequence ID" value="QDU64089.1"/>
    <property type="molecule type" value="Genomic_DNA"/>
</dbReference>
<organism evidence="1 2">
    <name type="scientific">Kolteria novifilia</name>
    <dbReference type="NCBI Taxonomy" id="2527975"/>
    <lineage>
        <taxon>Bacteria</taxon>
        <taxon>Pseudomonadati</taxon>
        <taxon>Planctomycetota</taxon>
        <taxon>Planctomycetia</taxon>
        <taxon>Kolteriales</taxon>
        <taxon>Kolteriaceae</taxon>
        <taxon>Kolteria</taxon>
    </lineage>
</organism>
<accession>A0A518BAS9</accession>
<keyword evidence="2" id="KW-1185">Reference proteome</keyword>
<proteinExistence type="predicted"/>
<protein>
    <submittedName>
        <fullName evidence="1">Uncharacterized protein</fullName>
    </submittedName>
</protein>
<dbReference type="Proteomes" id="UP000317093">
    <property type="component" value="Chromosome"/>
</dbReference>
<evidence type="ECO:0000313" key="1">
    <source>
        <dbReference type="EMBL" id="QDU64089.1"/>
    </source>
</evidence>
<dbReference type="AlphaFoldDB" id="A0A518BAS9"/>
<evidence type="ECO:0000313" key="2">
    <source>
        <dbReference type="Proteomes" id="UP000317093"/>
    </source>
</evidence>